<dbReference type="RefSeq" id="XP_068358525.1">
    <property type="nucleotide sequence ID" value="XM_068492825.1"/>
</dbReference>
<dbReference type="GeneID" id="94827529"/>
<proteinExistence type="predicted"/>
<evidence type="ECO:0000313" key="2">
    <source>
        <dbReference type="Proteomes" id="UP000179807"/>
    </source>
</evidence>
<protein>
    <submittedName>
        <fullName evidence="1">Uncharacterized protein</fullName>
    </submittedName>
</protein>
<dbReference type="Proteomes" id="UP000179807">
    <property type="component" value="Unassembled WGS sequence"/>
</dbReference>
<gene>
    <name evidence="1" type="ORF">TRFO_05989</name>
</gene>
<organism evidence="1 2">
    <name type="scientific">Tritrichomonas foetus</name>
    <dbReference type="NCBI Taxonomy" id="1144522"/>
    <lineage>
        <taxon>Eukaryota</taxon>
        <taxon>Metamonada</taxon>
        <taxon>Parabasalia</taxon>
        <taxon>Tritrichomonadida</taxon>
        <taxon>Tritrichomonadidae</taxon>
        <taxon>Tritrichomonas</taxon>
    </lineage>
</organism>
<reference evidence="1" key="1">
    <citation type="submission" date="2016-10" db="EMBL/GenBank/DDBJ databases">
        <authorList>
            <person name="Benchimol M."/>
            <person name="Almeida L.G."/>
            <person name="Vasconcelos A.T."/>
            <person name="Perreira-Neves A."/>
            <person name="Rosa I.A."/>
            <person name="Tasca T."/>
            <person name="Bogo M.R."/>
            <person name="de Souza W."/>
        </authorList>
    </citation>
    <scope>NUCLEOTIDE SEQUENCE [LARGE SCALE GENOMIC DNA]</scope>
    <source>
        <strain evidence="1">K</strain>
    </source>
</reference>
<dbReference type="EMBL" id="MLAK01000760">
    <property type="protein sequence ID" value="OHT05389.1"/>
    <property type="molecule type" value="Genomic_DNA"/>
</dbReference>
<name>A0A1J4K7J5_9EUKA</name>
<comment type="caution">
    <text evidence="1">The sequence shown here is derived from an EMBL/GenBank/DDBJ whole genome shotgun (WGS) entry which is preliminary data.</text>
</comment>
<accession>A0A1J4K7J5</accession>
<evidence type="ECO:0000313" key="1">
    <source>
        <dbReference type="EMBL" id="OHT05389.1"/>
    </source>
</evidence>
<dbReference type="VEuPathDB" id="TrichDB:TRFO_05989"/>
<sequence length="181" mass="20890">MDNQDVATTTFTYLAVEDQIHTLWKEISAVREQYTESQPIKDWEILRLMEVHNQLDIESTRQQESHLKSLIDSLKLSEINAKGIITGGLKARIQPLEVPKKTFSVRSQSEQVISQMGFVDPLYGVNDEISLITSQTSTILIDRKREITKTLILLNHKYKLTYEEEELKKNLLAELRSMNTV</sequence>
<keyword evidence="2" id="KW-1185">Reference proteome</keyword>
<dbReference type="AlphaFoldDB" id="A0A1J4K7J5"/>